<reference evidence="6 7" key="1">
    <citation type="journal article" date="2019" name="Nat. Ecol. Evol.">
        <title>Megaphylogeny resolves global patterns of mushroom evolution.</title>
        <authorList>
            <person name="Varga T."/>
            <person name="Krizsan K."/>
            <person name="Foldi C."/>
            <person name="Dima B."/>
            <person name="Sanchez-Garcia M."/>
            <person name="Sanchez-Ramirez S."/>
            <person name="Szollosi G.J."/>
            <person name="Szarkandi J.G."/>
            <person name="Papp V."/>
            <person name="Albert L."/>
            <person name="Andreopoulos W."/>
            <person name="Angelini C."/>
            <person name="Antonin V."/>
            <person name="Barry K.W."/>
            <person name="Bougher N.L."/>
            <person name="Buchanan P."/>
            <person name="Buyck B."/>
            <person name="Bense V."/>
            <person name="Catcheside P."/>
            <person name="Chovatia M."/>
            <person name="Cooper J."/>
            <person name="Damon W."/>
            <person name="Desjardin D."/>
            <person name="Finy P."/>
            <person name="Geml J."/>
            <person name="Haridas S."/>
            <person name="Hughes K."/>
            <person name="Justo A."/>
            <person name="Karasinski D."/>
            <person name="Kautmanova I."/>
            <person name="Kiss B."/>
            <person name="Kocsube S."/>
            <person name="Kotiranta H."/>
            <person name="LaButti K.M."/>
            <person name="Lechner B.E."/>
            <person name="Liimatainen K."/>
            <person name="Lipzen A."/>
            <person name="Lukacs Z."/>
            <person name="Mihaltcheva S."/>
            <person name="Morgado L.N."/>
            <person name="Niskanen T."/>
            <person name="Noordeloos M.E."/>
            <person name="Ohm R.A."/>
            <person name="Ortiz-Santana B."/>
            <person name="Ovrebo C."/>
            <person name="Racz N."/>
            <person name="Riley R."/>
            <person name="Savchenko A."/>
            <person name="Shiryaev A."/>
            <person name="Soop K."/>
            <person name="Spirin V."/>
            <person name="Szebenyi C."/>
            <person name="Tomsovsky M."/>
            <person name="Tulloss R.E."/>
            <person name="Uehling J."/>
            <person name="Grigoriev I.V."/>
            <person name="Vagvolgyi C."/>
            <person name="Papp T."/>
            <person name="Martin F.M."/>
            <person name="Miettinen O."/>
            <person name="Hibbett D.S."/>
            <person name="Nagy L.G."/>
        </authorList>
    </citation>
    <scope>NUCLEOTIDE SEQUENCE [LARGE SCALE GENOMIC DNA]</scope>
    <source>
        <strain evidence="6 7">FP101781</strain>
    </source>
</reference>
<feature type="region of interest" description="Disordered" evidence="4">
    <location>
        <begin position="1"/>
        <end position="82"/>
    </location>
</feature>
<dbReference type="SUPFAM" id="SSF52172">
    <property type="entry name" value="CheY-like"/>
    <property type="match status" value="1"/>
</dbReference>
<dbReference type="SMART" id="SM00448">
    <property type="entry name" value="REC"/>
    <property type="match status" value="1"/>
</dbReference>
<dbReference type="AlphaFoldDB" id="A0A4Y7TYZ7"/>
<dbReference type="InterPro" id="IPR011006">
    <property type="entry name" value="CheY-like_superfamily"/>
</dbReference>
<dbReference type="InterPro" id="IPR001789">
    <property type="entry name" value="Sig_transdc_resp-reg_receiver"/>
</dbReference>
<dbReference type="STRING" id="71717.A0A4Y7TYZ7"/>
<evidence type="ECO:0000256" key="2">
    <source>
        <dbReference type="ARBA" id="ARBA00023012"/>
    </source>
</evidence>
<dbReference type="OrthoDB" id="60033at2759"/>
<dbReference type="Gene3D" id="3.40.50.2300">
    <property type="match status" value="1"/>
</dbReference>
<dbReference type="PANTHER" id="PTHR45339">
    <property type="entry name" value="HYBRID SIGNAL TRANSDUCTION HISTIDINE KINASE J"/>
    <property type="match status" value="1"/>
</dbReference>
<dbReference type="GO" id="GO:0000160">
    <property type="term" value="P:phosphorelay signal transduction system"/>
    <property type="evidence" value="ECO:0007669"/>
    <property type="project" value="UniProtKB-KW"/>
</dbReference>
<dbReference type="Pfam" id="PF00072">
    <property type="entry name" value="Response_reg"/>
    <property type="match status" value="1"/>
</dbReference>
<dbReference type="FunFam" id="3.40.50.2300:FF:000212">
    <property type="entry name" value="Stress response regulator/HFS transcription factor"/>
    <property type="match status" value="1"/>
</dbReference>
<dbReference type="PROSITE" id="PS50110">
    <property type="entry name" value="RESPONSE_REGULATORY"/>
    <property type="match status" value="1"/>
</dbReference>
<evidence type="ECO:0000313" key="7">
    <source>
        <dbReference type="Proteomes" id="UP000298030"/>
    </source>
</evidence>
<dbReference type="Proteomes" id="UP000298030">
    <property type="component" value="Unassembled WGS sequence"/>
</dbReference>
<feature type="compositionally biased region" description="Low complexity" evidence="4">
    <location>
        <begin position="57"/>
        <end position="79"/>
    </location>
</feature>
<evidence type="ECO:0000259" key="5">
    <source>
        <dbReference type="PROSITE" id="PS50110"/>
    </source>
</evidence>
<comment type="caution">
    <text evidence="6">The sequence shown here is derived from an EMBL/GenBank/DDBJ whole genome shotgun (WGS) entry which is preliminary data.</text>
</comment>
<dbReference type="PANTHER" id="PTHR45339:SF1">
    <property type="entry name" value="HYBRID SIGNAL TRANSDUCTION HISTIDINE KINASE J"/>
    <property type="match status" value="1"/>
</dbReference>
<sequence length="369" mass="39633">MGQQQQQQAFAQQQQQQQQEGGSSDDDDDEIVRPSINTTDEHGSPIAVQAPAPPSATSPKSPIAQSSGAGSSKAVVSSKDGSQKLRVRRSTFVPGWAVPPRVLLVDDDAISRKLSSKFLQVFGCTADVAVDGVSAVNKMNLEKYDLVLMDIVMPKLDGVSATSMIRKFDQGSPIIAMTSNSKPNEIMTYYSSGMNDILPKPFSKQGLFDMLEKHLTHLKNIQQMSRQLPRGPGIPPLSDMKFEQALMQNAPTDNTNTDPIRLPSPFNMSSAFSLGSDQDDENKINPLAGMGLTDEQFNIMLQNMMAGDNFMGGLDVAGSASGPSSPTGGGIMFGMGMPMGNSGVKRGYDDMGGADMEGPQKKSRFEIIE</sequence>
<evidence type="ECO:0000256" key="1">
    <source>
        <dbReference type="ARBA" id="ARBA00022553"/>
    </source>
</evidence>
<protein>
    <submittedName>
        <fullName evidence="6">CheY-like protein</fullName>
    </submittedName>
</protein>
<proteinExistence type="predicted"/>
<feature type="domain" description="Response regulatory" evidence="5">
    <location>
        <begin position="101"/>
        <end position="215"/>
    </location>
</feature>
<dbReference type="EMBL" id="QPFP01000001">
    <property type="protein sequence ID" value="TEB39385.1"/>
    <property type="molecule type" value="Genomic_DNA"/>
</dbReference>
<evidence type="ECO:0000256" key="4">
    <source>
        <dbReference type="SAM" id="MobiDB-lite"/>
    </source>
</evidence>
<feature type="compositionally biased region" description="Low complexity" evidence="4">
    <location>
        <begin position="1"/>
        <end position="22"/>
    </location>
</feature>
<keyword evidence="1 3" id="KW-0597">Phosphoprotein</keyword>
<feature type="modified residue" description="4-aspartylphosphate" evidence="3">
    <location>
        <position position="150"/>
    </location>
</feature>
<organism evidence="6 7">
    <name type="scientific">Coprinellus micaceus</name>
    <name type="common">Glistening ink-cap mushroom</name>
    <name type="synonym">Coprinus micaceus</name>
    <dbReference type="NCBI Taxonomy" id="71717"/>
    <lineage>
        <taxon>Eukaryota</taxon>
        <taxon>Fungi</taxon>
        <taxon>Dikarya</taxon>
        <taxon>Basidiomycota</taxon>
        <taxon>Agaricomycotina</taxon>
        <taxon>Agaricomycetes</taxon>
        <taxon>Agaricomycetidae</taxon>
        <taxon>Agaricales</taxon>
        <taxon>Agaricineae</taxon>
        <taxon>Psathyrellaceae</taxon>
        <taxon>Coprinellus</taxon>
    </lineage>
</organism>
<evidence type="ECO:0000256" key="3">
    <source>
        <dbReference type="PROSITE-ProRule" id="PRU00169"/>
    </source>
</evidence>
<keyword evidence="2" id="KW-0902">Two-component regulatory system</keyword>
<dbReference type="CDD" id="cd17546">
    <property type="entry name" value="REC_hyHK_CKI1_RcsC-like"/>
    <property type="match status" value="1"/>
</dbReference>
<keyword evidence="7" id="KW-1185">Reference proteome</keyword>
<accession>A0A4Y7TYZ7</accession>
<name>A0A4Y7TYZ7_COPMI</name>
<evidence type="ECO:0000313" key="6">
    <source>
        <dbReference type="EMBL" id="TEB39385.1"/>
    </source>
</evidence>
<gene>
    <name evidence="6" type="ORF">FA13DRAFT_1619053</name>
</gene>